<dbReference type="RefSeq" id="WP_165291320.1">
    <property type="nucleotide sequence ID" value="NZ_JACOIJ010000022.1"/>
</dbReference>
<dbReference type="Proteomes" id="UP000651271">
    <property type="component" value="Unassembled WGS sequence"/>
</dbReference>
<dbReference type="Pfam" id="PF08401">
    <property type="entry name" value="ArdcN"/>
    <property type="match status" value="1"/>
</dbReference>
<feature type="domain" description="N-terminal" evidence="1">
    <location>
        <begin position="8"/>
        <end position="135"/>
    </location>
</feature>
<keyword evidence="4" id="KW-1185">Reference proteome</keyword>
<proteinExistence type="predicted"/>
<dbReference type="EMBL" id="JACOIJ010000022">
    <property type="protein sequence ID" value="MBD1430212.1"/>
    <property type="molecule type" value="Genomic_DNA"/>
</dbReference>
<name>A0ABR7YFW7_9SPHI</name>
<organism evidence="3 4">
    <name type="scientific">Sphingobacterium litopenaei</name>
    <dbReference type="NCBI Taxonomy" id="2763500"/>
    <lineage>
        <taxon>Bacteria</taxon>
        <taxon>Pseudomonadati</taxon>
        <taxon>Bacteroidota</taxon>
        <taxon>Sphingobacteriia</taxon>
        <taxon>Sphingobacteriales</taxon>
        <taxon>Sphingobacteriaceae</taxon>
        <taxon>Sphingobacterium</taxon>
    </lineage>
</organism>
<reference evidence="3 4" key="1">
    <citation type="submission" date="2020-08" db="EMBL/GenBank/DDBJ databases">
        <title>Sphingobacterium sp. DN04309 isolated from aquaculture water.</title>
        <authorList>
            <person name="Zhang M."/>
        </authorList>
    </citation>
    <scope>NUCLEOTIDE SEQUENCE [LARGE SCALE GENOMIC DNA]</scope>
    <source>
        <strain evidence="3 4">DN04309</strain>
    </source>
</reference>
<feature type="domain" description="Polyvalent protein metallopeptidase" evidence="2">
    <location>
        <begin position="161"/>
        <end position="285"/>
    </location>
</feature>
<accession>A0ABR7YFW7</accession>
<dbReference type="Pfam" id="PF18818">
    <property type="entry name" value="MPTase-PolyVal"/>
    <property type="match status" value="1"/>
</dbReference>
<evidence type="ECO:0000313" key="3">
    <source>
        <dbReference type="EMBL" id="MBD1430212.1"/>
    </source>
</evidence>
<evidence type="ECO:0000259" key="2">
    <source>
        <dbReference type="Pfam" id="PF18818"/>
    </source>
</evidence>
<protein>
    <submittedName>
        <fullName evidence="3">DUF1738 domain-containing protein</fullName>
    </submittedName>
</protein>
<gene>
    <name evidence="3" type="ORF">H8B04_11650</name>
</gene>
<evidence type="ECO:0000313" key="4">
    <source>
        <dbReference type="Proteomes" id="UP000651271"/>
    </source>
</evidence>
<dbReference type="InterPro" id="IPR041459">
    <property type="entry name" value="MPTase-PolyVal"/>
</dbReference>
<comment type="caution">
    <text evidence="3">The sequence shown here is derived from an EMBL/GenBank/DDBJ whole genome shotgun (WGS) entry which is preliminary data.</text>
</comment>
<sequence>MSNKNSKALHEIVANTIIKKLEEGTAPWQLPWNSNGASFILPYNAITGNRYKGINILSLLSAERNDPRWLTFKQAESKGYSIKKGEKATLIQYVKTHDYLTPRDEQGRIINPQDGKPSKELQKLKTPIITTAWVFNAEQVNGIEPLKIREIKSSNWEGLQRVENLIKESKADISHTNENRAYYNSATDKIIMPKRNQFDSADKYYATILHEMSHWTSHKDRLNRDIINKYGTSAYAREELRSEIASMLIGHELKIGHDPSQHVAYVESWIQLLKDKPYEIHAAAADAEKILNYIMAFDIKREINSSRHANENAKAMDRKLDSTLNMGDVIQYNNSSYKIHSLLKRGRFKVEDLSTGNNFILSKSDVLYNSLISAKSPTKVIPININQNSEHISPKEEHTNIISIKR</sequence>
<evidence type="ECO:0000259" key="1">
    <source>
        <dbReference type="Pfam" id="PF08401"/>
    </source>
</evidence>
<dbReference type="InterPro" id="IPR013610">
    <property type="entry name" value="ArdC_N"/>
</dbReference>